<dbReference type="InterPro" id="IPR011032">
    <property type="entry name" value="GroES-like_sf"/>
</dbReference>
<proteinExistence type="predicted"/>
<evidence type="ECO:0000259" key="1">
    <source>
        <dbReference type="SMART" id="SM00829"/>
    </source>
</evidence>
<name>A0A550C8U3_9AGAR</name>
<evidence type="ECO:0000313" key="2">
    <source>
        <dbReference type="EMBL" id="TRM61209.1"/>
    </source>
</evidence>
<dbReference type="InterPro" id="IPR013149">
    <property type="entry name" value="ADH-like_C"/>
</dbReference>
<dbReference type="EMBL" id="VDMD01000017">
    <property type="protein sequence ID" value="TRM61209.1"/>
    <property type="molecule type" value="Genomic_DNA"/>
</dbReference>
<dbReference type="PANTHER" id="PTHR45033:SF3">
    <property type="entry name" value="DEHYDROGENASE, PUTATIVE (AFU_ORTHOLOGUE AFUA_2G13270)-RELATED"/>
    <property type="match status" value="1"/>
</dbReference>
<comment type="caution">
    <text evidence="2">The sequence shown here is derived from an EMBL/GenBank/DDBJ whole genome shotgun (WGS) entry which is preliminary data.</text>
</comment>
<dbReference type="PANTHER" id="PTHR45033">
    <property type="match status" value="1"/>
</dbReference>
<dbReference type="STRING" id="97359.A0A550C8U3"/>
<sequence length="342" mass="36761">MASRQIPRTTRSVVIQKQASARKPAYHDVVIVERDIPALQRGEVLVKMSACAFNHRELWQRKGLYPGIFFGATFGADGAGTDALLEKRVFLTPMRGWKSNPDGPELKFAILGGGRQPPIGTFSEYVVVERDEVIPSPAHLDDVQVAAWPLAGLTAWRAAMINANVQPGHRVLITGIGGGVALTAMQLCIARGATVYVTSSSPDKIRRAVELGAKAGFNYKDQAWPSQLGAVLKEEGAMLDGVIDAGGGDILTQTSPILKHGGRVACYGMTASPKISMTMPVVLRNQKLMGSTMGSLKDMKDATAFMEEHKVVPIVSDVLKGLDARQFGKIVIDMRGNKGAKL</sequence>
<dbReference type="CDD" id="cd05188">
    <property type="entry name" value="MDR"/>
    <property type="match status" value="1"/>
</dbReference>
<evidence type="ECO:0000313" key="3">
    <source>
        <dbReference type="Proteomes" id="UP000320762"/>
    </source>
</evidence>
<dbReference type="GO" id="GO:0016491">
    <property type="term" value="F:oxidoreductase activity"/>
    <property type="evidence" value="ECO:0007669"/>
    <property type="project" value="InterPro"/>
</dbReference>
<gene>
    <name evidence="2" type="ORF">BD626DRAFT_549209</name>
</gene>
<dbReference type="SUPFAM" id="SSF50129">
    <property type="entry name" value="GroES-like"/>
    <property type="match status" value="1"/>
</dbReference>
<dbReference type="InterPro" id="IPR036291">
    <property type="entry name" value="NAD(P)-bd_dom_sf"/>
</dbReference>
<dbReference type="AlphaFoldDB" id="A0A550C8U3"/>
<dbReference type="SMART" id="SM00829">
    <property type="entry name" value="PKS_ER"/>
    <property type="match status" value="1"/>
</dbReference>
<feature type="domain" description="Enoyl reductase (ER)" evidence="1">
    <location>
        <begin position="27"/>
        <end position="332"/>
    </location>
</feature>
<dbReference type="Gene3D" id="3.40.50.720">
    <property type="entry name" value="NAD(P)-binding Rossmann-like Domain"/>
    <property type="match status" value="1"/>
</dbReference>
<dbReference type="InterPro" id="IPR052711">
    <property type="entry name" value="Zinc_ADH-like"/>
</dbReference>
<dbReference type="Pfam" id="PF00107">
    <property type="entry name" value="ADH_zinc_N"/>
    <property type="match status" value="1"/>
</dbReference>
<dbReference type="SUPFAM" id="SSF51735">
    <property type="entry name" value="NAD(P)-binding Rossmann-fold domains"/>
    <property type="match status" value="1"/>
</dbReference>
<accession>A0A550C8U3</accession>
<keyword evidence="3" id="KW-1185">Reference proteome</keyword>
<dbReference type="Pfam" id="PF08240">
    <property type="entry name" value="ADH_N"/>
    <property type="match status" value="1"/>
</dbReference>
<protein>
    <recommendedName>
        <fullName evidence="1">Enoyl reductase (ER) domain-containing protein</fullName>
    </recommendedName>
</protein>
<dbReference type="Proteomes" id="UP000320762">
    <property type="component" value="Unassembled WGS sequence"/>
</dbReference>
<dbReference type="InterPro" id="IPR020843">
    <property type="entry name" value="ER"/>
</dbReference>
<dbReference type="Gene3D" id="3.90.180.10">
    <property type="entry name" value="Medium-chain alcohol dehydrogenases, catalytic domain"/>
    <property type="match status" value="1"/>
</dbReference>
<reference evidence="2 3" key="1">
    <citation type="journal article" date="2019" name="New Phytol.">
        <title>Comparative genomics reveals unique wood-decay strategies and fruiting body development in the Schizophyllaceae.</title>
        <authorList>
            <person name="Almasi E."/>
            <person name="Sahu N."/>
            <person name="Krizsan K."/>
            <person name="Balint B."/>
            <person name="Kovacs G.M."/>
            <person name="Kiss B."/>
            <person name="Cseklye J."/>
            <person name="Drula E."/>
            <person name="Henrissat B."/>
            <person name="Nagy I."/>
            <person name="Chovatia M."/>
            <person name="Adam C."/>
            <person name="LaButti K."/>
            <person name="Lipzen A."/>
            <person name="Riley R."/>
            <person name="Grigoriev I.V."/>
            <person name="Nagy L.G."/>
        </authorList>
    </citation>
    <scope>NUCLEOTIDE SEQUENCE [LARGE SCALE GENOMIC DNA]</scope>
    <source>
        <strain evidence="2 3">NL-1724</strain>
    </source>
</reference>
<dbReference type="FunFam" id="3.40.50.720:FF:000481">
    <property type="entry name" value="Alcohol dehydrogenase, variant"/>
    <property type="match status" value="1"/>
</dbReference>
<organism evidence="2 3">
    <name type="scientific">Schizophyllum amplum</name>
    <dbReference type="NCBI Taxonomy" id="97359"/>
    <lineage>
        <taxon>Eukaryota</taxon>
        <taxon>Fungi</taxon>
        <taxon>Dikarya</taxon>
        <taxon>Basidiomycota</taxon>
        <taxon>Agaricomycotina</taxon>
        <taxon>Agaricomycetes</taxon>
        <taxon>Agaricomycetidae</taxon>
        <taxon>Agaricales</taxon>
        <taxon>Schizophyllaceae</taxon>
        <taxon>Schizophyllum</taxon>
    </lineage>
</organism>
<dbReference type="OrthoDB" id="1706066at2759"/>
<dbReference type="InterPro" id="IPR013154">
    <property type="entry name" value="ADH-like_N"/>
</dbReference>